<dbReference type="InterPro" id="IPR013320">
    <property type="entry name" value="ConA-like_dom_sf"/>
</dbReference>
<dbReference type="PROSITE" id="PS00307">
    <property type="entry name" value="LECTIN_LEGUME_BETA"/>
    <property type="match status" value="1"/>
</dbReference>
<gene>
    <name evidence="4" type="primary">lectin</name>
    <name evidence="4" type="ORF">L195_g013183</name>
</gene>
<feature type="domain" description="Legume lectin" evidence="3">
    <location>
        <begin position="8"/>
        <end position="247"/>
    </location>
</feature>
<evidence type="ECO:0000259" key="3">
    <source>
        <dbReference type="Pfam" id="PF00139"/>
    </source>
</evidence>
<dbReference type="Gene3D" id="2.60.120.200">
    <property type="match status" value="1"/>
</dbReference>
<dbReference type="SMR" id="A0A2K3PME6"/>
<dbReference type="GO" id="GO:0030246">
    <property type="term" value="F:carbohydrate binding"/>
    <property type="evidence" value="ECO:0007669"/>
    <property type="project" value="UniProtKB-KW"/>
</dbReference>
<evidence type="ECO:0000256" key="2">
    <source>
        <dbReference type="ARBA" id="ARBA00022734"/>
    </source>
</evidence>
<dbReference type="CDD" id="cd06899">
    <property type="entry name" value="lectin_legume_LecRK_Arcelin_ConA"/>
    <property type="match status" value="1"/>
</dbReference>
<dbReference type="InterPro" id="IPR001220">
    <property type="entry name" value="Legume_lectin_dom"/>
</dbReference>
<dbReference type="InterPro" id="IPR050258">
    <property type="entry name" value="Leguminous_Lectin"/>
</dbReference>
<dbReference type="InterPro" id="IPR019825">
    <property type="entry name" value="Lectin_legB_Mn/Ca_BS"/>
</dbReference>
<reference evidence="4 5" key="2">
    <citation type="journal article" date="2017" name="Front. Plant Sci.">
        <title>Gene Classification and Mining of Molecular Markers Useful in Red Clover (Trifolium pratense) Breeding.</title>
        <authorList>
            <person name="Istvanek J."/>
            <person name="Dluhosova J."/>
            <person name="Dluhos P."/>
            <person name="Patkova L."/>
            <person name="Nedelnik J."/>
            <person name="Repkova J."/>
        </authorList>
    </citation>
    <scope>NUCLEOTIDE SEQUENCE [LARGE SCALE GENOMIC DNA]</scope>
    <source>
        <strain evidence="5">cv. Tatra</strain>
        <tissue evidence="4">Young leaves</tissue>
    </source>
</reference>
<dbReference type="SUPFAM" id="SSF49899">
    <property type="entry name" value="Concanavalin A-like lectins/glucanases"/>
    <property type="match status" value="1"/>
</dbReference>
<accession>A0A2K3PME6</accession>
<dbReference type="PANTHER" id="PTHR32401:SF22">
    <property type="entry name" value="LEGUME LECTIN DOMAIN-CONTAINING PROTEIN"/>
    <property type="match status" value="1"/>
</dbReference>
<evidence type="ECO:0000256" key="1">
    <source>
        <dbReference type="ARBA" id="ARBA00007606"/>
    </source>
</evidence>
<reference evidence="4 5" key="1">
    <citation type="journal article" date="2014" name="Am. J. Bot.">
        <title>Genome assembly and annotation for red clover (Trifolium pratense; Fabaceae).</title>
        <authorList>
            <person name="Istvanek J."/>
            <person name="Jaros M."/>
            <person name="Krenek A."/>
            <person name="Repkova J."/>
        </authorList>
    </citation>
    <scope>NUCLEOTIDE SEQUENCE [LARGE SCALE GENOMIC DNA]</scope>
    <source>
        <strain evidence="5">cv. Tatra</strain>
        <tissue evidence="4">Young leaves</tissue>
    </source>
</reference>
<dbReference type="Pfam" id="PF00139">
    <property type="entry name" value="Lectin_legB"/>
    <property type="match status" value="1"/>
</dbReference>
<name>A0A2K3PME6_TRIPR</name>
<comment type="caution">
    <text evidence="4">The sequence shown here is derived from an EMBL/GenBank/DDBJ whole genome shotgun (WGS) entry which is preliminary data.</text>
</comment>
<evidence type="ECO:0000313" key="4">
    <source>
        <dbReference type="EMBL" id="PNY16462.1"/>
    </source>
</evidence>
<evidence type="ECO:0000313" key="5">
    <source>
        <dbReference type="Proteomes" id="UP000236291"/>
    </source>
</evidence>
<organism evidence="4 5">
    <name type="scientific">Trifolium pratense</name>
    <name type="common">Red clover</name>
    <dbReference type="NCBI Taxonomy" id="57577"/>
    <lineage>
        <taxon>Eukaryota</taxon>
        <taxon>Viridiplantae</taxon>
        <taxon>Streptophyta</taxon>
        <taxon>Embryophyta</taxon>
        <taxon>Tracheophyta</taxon>
        <taxon>Spermatophyta</taxon>
        <taxon>Magnoliopsida</taxon>
        <taxon>eudicotyledons</taxon>
        <taxon>Gunneridae</taxon>
        <taxon>Pentapetalae</taxon>
        <taxon>rosids</taxon>
        <taxon>fabids</taxon>
        <taxon>Fabales</taxon>
        <taxon>Fabaceae</taxon>
        <taxon>Papilionoideae</taxon>
        <taxon>50 kb inversion clade</taxon>
        <taxon>NPAAA clade</taxon>
        <taxon>Hologalegina</taxon>
        <taxon>IRL clade</taxon>
        <taxon>Trifolieae</taxon>
        <taxon>Trifolium</taxon>
    </lineage>
</organism>
<sequence>MLHHNWNLSFEFPNFLGPYTNDILTYQGDAFASQGTIQLTKVINHTNVPNSVGRASYALPLRLTDSTNGEASFITTFSFLIESNGSNSGDGIAFFIVPYNSSIPESSGGGYLGLFNPKYATNALLNEIVAVEFDTYPNQWDPPFAHVGIDVNSIESVKTVKWGIESVESILTTVIVTVSYDALIHKLNVVVSYPENTRDVTTISLSSEVNLKAIMTTDWASIGFSGATGLVDETHKILSWSFSSTMHYKTDLLEMILSLLLFTYTADLTRDLKESVFGHSLLGSLCADSICADSICVSPIGLICTLLRIYSVSADFYYAQSEPKRMNAEN</sequence>
<dbReference type="EMBL" id="ASHM01008541">
    <property type="protein sequence ID" value="PNY16462.1"/>
    <property type="molecule type" value="Genomic_DNA"/>
</dbReference>
<dbReference type="GO" id="GO:0009610">
    <property type="term" value="P:response to symbiotic fungus"/>
    <property type="evidence" value="ECO:0007669"/>
    <property type="project" value="UniProtKB-ARBA"/>
</dbReference>
<dbReference type="AlphaFoldDB" id="A0A2K3PME6"/>
<dbReference type="PANTHER" id="PTHR32401">
    <property type="entry name" value="CONCANAVALIN A-LIKE LECTIN FAMILY PROTEIN"/>
    <property type="match status" value="1"/>
</dbReference>
<protein>
    <submittedName>
        <fullName evidence="4">Lectin</fullName>
    </submittedName>
</protein>
<comment type="similarity">
    <text evidence="1">Belongs to the leguminous lectin family.</text>
</comment>
<dbReference type="STRING" id="57577.A0A2K3PME6"/>
<proteinExistence type="inferred from homology"/>
<keyword evidence="2" id="KW-0430">Lectin</keyword>
<dbReference type="Proteomes" id="UP000236291">
    <property type="component" value="Unassembled WGS sequence"/>
</dbReference>